<gene>
    <name evidence="8" type="ORF">PPSIR1_09251</name>
</gene>
<evidence type="ECO:0000256" key="6">
    <source>
        <dbReference type="SAM" id="MobiDB-lite"/>
    </source>
</evidence>
<keyword evidence="4 5" id="KW-0067">ATP-binding</keyword>
<dbReference type="InterPro" id="IPR000719">
    <property type="entry name" value="Prot_kinase_dom"/>
</dbReference>
<dbReference type="SUPFAM" id="SSF56112">
    <property type="entry name" value="Protein kinase-like (PK-like)"/>
    <property type="match status" value="1"/>
</dbReference>
<evidence type="ECO:0000313" key="8">
    <source>
        <dbReference type="EMBL" id="EDM73533.1"/>
    </source>
</evidence>
<keyword evidence="3 8" id="KW-0418">Kinase</keyword>
<sequence length="335" mass="36015">MGPSTSEARDNSTIAGWSHPPTMDSEGGLGEESREHSENTAATALDSQPGGADPEVSGFLDTVLPDGTPPPAGRGEPDSARFGSLRPDSLDLPAAPQPGKGDKIGRYTIEQRIGEGGMGVVYLAHDPELDRRVAIKSLRSDAWSTGDSALNTKMRQRLRREAQALAQLEHPHVVAVYDTGIHDGNLFVAMAYVEGQDLRGWLKANDERPLSAILDLFADAGEGLAAAHRAELIHRDFKPDNVLIDRAGRAQVADFGLARGLSDLDLEDEEDATPMPSLVATLTRTGALMGTPPYMAPELFRGERGDAQSDQFAYCVTLFEAVYGQRPFQGRNLDA</sequence>
<dbReference type="PROSITE" id="PS00108">
    <property type="entry name" value="PROTEIN_KINASE_ST"/>
    <property type="match status" value="1"/>
</dbReference>
<dbReference type="GO" id="GO:0005524">
    <property type="term" value="F:ATP binding"/>
    <property type="evidence" value="ECO:0007669"/>
    <property type="project" value="UniProtKB-UniRule"/>
</dbReference>
<name>A6GKR9_9BACT</name>
<dbReference type="CDD" id="cd14014">
    <property type="entry name" value="STKc_PknB_like"/>
    <property type="match status" value="1"/>
</dbReference>
<evidence type="ECO:0000256" key="5">
    <source>
        <dbReference type="PROSITE-ProRule" id="PRU10141"/>
    </source>
</evidence>
<dbReference type="RefSeq" id="WP_006977305.1">
    <property type="nucleotide sequence ID" value="NZ_ABCS01000221.1"/>
</dbReference>
<feature type="domain" description="Protein kinase" evidence="7">
    <location>
        <begin position="107"/>
        <end position="335"/>
    </location>
</feature>
<keyword evidence="9" id="KW-1185">Reference proteome</keyword>
<proteinExistence type="predicted"/>
<feature type="binding site" evidence="5">
    <location>
        <position position="136"/>
    </location>
    <ligand>
        <name>ATP</name>
        <dbReference type="ChEBI" id="CHEBI:30616"/>
    </ligand>
</feature>
<feature type="region of interest" description="Disordered" evidence="6">
    <location>
        <begin position="1"/>
        <end position="104"/>
    </location>
</feature>
<comment type="caution">
    <text evidence="8">The sequence shown here is derived from an EMBL/GenBank/DDBJ whole genome shotgun (WGS) entry which is preliminary data.</text>
</comment>
<dbReference type="InterPro" id="IPR011009">
    <property type="entry name" value="Kinase-like_dom_sf"/>
</dbReference>
<dbReference type="InterPro" id="IPR008271">
    <property type="entry name" value="Ser/Thr_kinase_AS"/>
</dbReference>
<keyword evidence="2 5" id="KW-0547">Nucleotide-binding</keyword>
<evidence type="ECO:0000256" key="2">
    <source>
        <dbReference type="ARBA" id="ARBA00022741"/>
    </source>
</evidence>
<dbReference type="AlphaFoldDB" id="A6GKR9"/>
<dbReference type="Proteomes" id="UP000005801">
    <property type="component" value="Unassembled WGS sequence"/>
</dbReference>
<dbReference type="Gene3D" id="1.10.510.10">
    <property type="entry name" value="Transferase(Phosphotransferase) domain 1"/>
    <property type="match status" value="1"/>
</dbReference>
<dbReference type="eggNOG" id="COG0515">
    <property type="taxonomic scope" value="Bacteria"/>
</dbReference>
<dbReference type="PANTHER" id="PTHR43289:SF34">
    <property type="entry name" value="SERINE_THREONINE-PROTEIN KINASE YBDM-RELATED"/>
    <property type="match status" value="1"/>
</dbReference>
<dbReference type="EMBL" id="ABCS01000221">
    <property type="protein sequence ID" value="EDM73533.1"/>
    <property type="molecule type" value="Genomic_DNA"/>
</dbReference>
<evidence type="ECO:0000256" key="1">
    <source>
        <dbReference type="ARBA" id="ARBA00022679"/>
    </source>
</evidence>
<reference evidence="8 9" key="1">
    <citation type="submission" date="2007-06" db="EMBL/GenBank/DDBJ databases">
        <authorList>
            <person name="Shimkets L."/>
            <person name="Ferriera S."/>
            <person name="Johnson J."/>
            <person name="Kravitz S."/>
            <person name="Beeson K."/>
            <person name="Sutton G."/>
            <person name="Rogers Y.-H."/>
            <person name="Friedman R."/>
            <person name="Frazier M."/>
            <person name="Venter J.C."/>
        </authorList>
    </citation>
    <scope>NUCLEOTIDE SEQUENCE [LARGE SCALE GENOMIC DNA]</scope>
    <source>
        <strain evidence="8 9">SIR-1</strain>
    </source>
</reference>
<dbReference type="PROSITE" id="PS50011">
    <property type="entry name" value="PROTEIN_KINASE_DOM"/>
    <property type="match status" value="1"/>
</dbReference>
<feature type="compositionally biased region" description="Polar residues" evidence="6">
    <location>
        <begin position="1"/>
        <end position="15"/>
    </location>
</feature>
<evidence type="ECO:0000313" key="9">
    <source>
        <dbReference type="Proteomes" id="UP000005801"/>
    </source>
</evidence>
<dbReference type="PANTHER" id="PTHR43289">
    <property type="entry name" value="MITOGEN-ACTIVATED PROTEIN KINASE KINASE KINASE 20-RELATED"/>
    <property type="match status" value="1"/>
</dbReference>
<evidence type="ECO:0000259" key="7">
    <source>
        <dbReference type="PROSITE" id="PS50011"/>
    </source>
</evidence>
<dbReference type="GO" id="GO:0004674">
    <property type="term" value="F:protein serine/threonine kinase activity"/>
    <property type="evidence" value="ECO:0007669"/>
    <property type="project" value="TreeGrafter"/>
</dbReference>
<evidence type="ECO:0000256" key="3">
    <source>
        <dbReference type="ARBA" id="ARBA00022777"/>
    </source>
</evidence>
<dbReference type="Gene3D" id="3.30.200.20">
    <property type="entry name" value="Phosphorylase Kinase, domain 1"/>
    <property type="match status" value="1"/>
</dbReference>
<dbReference type="Pfam" id="PF00069">
    <property type="entry name" value="Pkinase"/>
    <property type="match status" value="1"/>
</dbReference>
<feature type="non-terminal residue" evidence="8">
    <location>
        <position position="335"/>
    </location>
</feature>
<organism evidence="8 9">
    <name type="scientific">Plesiocystis pacifica SIR-1</name>
    <dbReference type="NCBI Taxonomy" id="391625"/>
    <lineage>
        <taxon>Bacteria</taxon>
        <taxon>Pseudomonadati</taxon>
        <taxon>Myxococcota</taxon>
        <taxon>Polyangia</taxon>
        <taxon>Nannocystales</taxon>
        <taxon>Nannocystaceae</taxon>
        <taxon>Plesiocystis</taxon>
    </lineage>
</organism>
<dbReference type="InterPro" id="IPR017441">
    <property type="entry name" value="Protein_kinase_ATP_BS"/>
</dbReference>
<accession>A6GKR9</accession>
<dbReference type="PROSITE" id="PS00107">
    <property type="entry name" value="PROTEIN_KINASE_ATP"/>
    <property type="match status" value="1"/>
</dbReference>
<dbReference type="STRING" id="391625.PPSIR1_09251"/>
<evidence type="ECO:0000256" key="4">
    <source>
        <dbReference type="ARBA" id="ARBA00022840"/>
    </source>
</evidence>
<protein>
    <submittedName>
        <fullName evidence="8">Serine/threonine kinase family protein</fullName>
    </submittedName>
</protein>
<keyword evidence="1" id="KW-0808">Transferase</keyword>